<keyword evidence="4" id="KW-0808">Transferase</keyword>
<evidence type="ECO:0000313" key="16">
    <source>
        <dbReference type="Proteomes" id="UP000029725"/>
    </source>
</evidence>
<dbReference type="EMBL" id="JMKJ01000321">
    <property type="protein sequence ID" value="KGG51349.1"/>
    <property type="molecule type" value="Genomic_DNA"/>
</dbReference>
<feature type="region of interest" description="Disordered" evidence="13">
    <location>
        <begin position="1"/>
        <end position="33"/>
    </location>
</feature>
<evidence type="ECO:0000256" key="2">
    <source>
        <dbReference type="ARBA" id="ARBA00005189"/>
    </source>
</evidence>
<keyword evidence="11" id="KW-1208">Phospholipid metabolism</keyword>
<dbReference type="GO" id="GO:0005789">
    <property type="term" value="C:endoplasmic reticulum membrane"/>
    <property type="evidence" value="ECO:0007669"/>
    <property type="project" value="UniProtKB-SubCell"/>
</dbReference>
<proteinExistence type="predicted"/>
<comment type="pathway">
    <text evidence="12">Phospholipid metabolism.</text>
</comment>
<dbReference type="OrthoDB" id="10265393at2759"/>
<reference evidence="15 16" key="1">
    <citation type="submission" date="2014-04" db="EMBL/GenBank/DDBJ databases">
        <title>A new species of microsporidia sheds light on the evolution of extreme parasitism.</title>
        <authorList>
            <person name="Haag K.L."/>
            <person name="James T.Y."/>
            <person name="Larsson R."/>
            <person name="Schaer T.M."/>
            <person name="Refardt D."/>
            <person name="Pombert J.-F."/>
            <person name="Ebert D."/>
        </authorList>
    </citation>
    <scope>NUCLEOTIDE SEQUENCE [LARGE SCALE GENOMIC DNA]</scope>
    <source>
        <strain evidence="15 16">UGP3</strain>
        <tissue evidence="15">Spores</tissue>
    </source>
</reference>
<dbReference type="PANTHER" id="PTHR15362">
    <property type="entry name" value="PHOSPHATIDYLINOSITOL SYNTHASE"/>
    <property type="match status" value="1"/>
</dbReference>
<keyword evidence="7 14" id="KW-1133">Transmembrane helix</keyword>
<dbReference type="VEuPathDB" id="MicrosporidiaDB:DI09_38p190"/>
<evidence type="ECO:0000256" key="12">
    <source>
        <dbReference type="ARBA" id="ARBA00025707"/>
    </source>
</evidence>
<gene>
    <name evidence="15" type="ORF">DI09_38p190</name>
</gene>
<evidence type="ECO:0000256" key="3">
    <source>
        <dbReference type="ARBA" id="ARBA00022516"/>
    </source>
</evidence>
<dbReference type="AlphaFoldDB" id="A0A098VRC9"/>
<evidence type="ECO:0000256" key="13">
    <source>
        <dbReference type="SAM" id="MobiDB-lite"/>
    </source>
</evidence>
<dbReference type="HOGENOM" id="CLU_037661_4_0_1"/>
<evidence type="ECO:0000256" key="4">
    <source>
        <dbReference type="ARBA" id="ARBA00022679"/>
    </source>
</evidence>
<keyword evidence="6" id="KW-0256">Endoplasmic reticulum</keyword>
<evidence type="ECO:0000256" key="14">
    <source>
        <dbReference type="SAM" id="Phobius"/>
    </source>
</evidence>
<keyword evidence="8" id="KW-0443">Lipid metabolism</keyword>
<feature type="transmembrane region" description="Helical" evidence="14">
    <location>
        <begin position="118"/>
        <end position="139"/>
    </location>
</feature>
<sequence>MLTRSRAQSKRKESSFTENSSATQEVSPAKCNGSAPVAPASPVLPPACVPESHEPRSLIPPVFALVASLAFGACYINFGSPGMGEYISAACCGVLGLLLFVSMAFIPDGPFIRPSQIMWRIALGIGLFYMCILIPFLFIPLETAREALRIVFDSRLGVPLPSRSYAEACGLDTWQTIFDQLDVFVALHIFGWVFKALIYRDVFFCWILSIAFELLEYALQHQLPNFAECWWDHWILDVLLCNAIGILVGLVLGRFLCVKPFAWAYSSSRFEQKPTSLATKSFKNYLQVLFLLVGSLTAEITCFYIKHLLWIPTVHPLNAFRLLLIVFLGSGAVREFYDLFSKDCHKSSTTQKARPFAAVTSIILIFESIICVRWGQDQFPNPAPLEVKVCALFAAFVLLVLIPTLLFILPSIFGKHKKESK</sequence>
<keyword evidence="9 14" id="KW-0472">Membrane</keyword>
<dbReference type="InterPro" id="IPR004277">
    <property type="entry name" value="PSS"/>
</dbReference>
<comment type="subcellular location">
    <subcellularLocation>
        <location evidence="1">Endoplasmic reticulum membrane</location>
        <topology evidence="1">Multi-pass membrane protein</topology>
    </subcellularLocation>
</comment>
<feature type="transmembrane region" description="Helical" evidence="14">
    <location>
        <begin position="319"/>
        <end position="337"/>
    </location>
</feature>
<evidence type="ECO:0000256" key="8">
    <source>
        <dbReference type="ARBA" id="ARBA00023098"/>
    </source>
</evidence>
<feature type="transmembrane region" description="Helical" evidence="14">
    <location>
        <begin position="285"/>
        <end position="307"/>
    </location>
</feature>
<name>A0A098VRC9_9MICR</name>
<feature type="transmembrane region" description="Helical" evidence="14">
    <location>
        <begin position="243"/>
        <end position="265"/>
    </location>
</feature>
<evidence type="ECO:0000256" key="10">
    <source>
        <dbReference type="ARBA" id="ARBA00023209"/>
    </source>
</evidence>
<comment type="caution">
    <text evidence="15">The sequence shown here is derived from an EMBL/GenBank/DDBJ whole genome shotgun (WGS) entry which is preliminary data.</text>
</comment>
<keyword evidence="3" id="KW-0444">Lipid biosynthesis</keyword>
<dbReference type="PANTHER" id="PTHR15362:SF7">
    <property type="entry name" value="PHOSPHATIDYLSERINE SYNTHASE 2"/>
    <property type="match status" value="1"/>
</dbReference>
<accession>A0A098VRC9</accession>
<comment type="pathway">
    <text evidence="2">Lipid metabolism.</text>
</comment>
<dbReference type="Pfam" id="PF03034">
    <property type="entry name" value="PSS"/>
    <property type="match status" value="1"/>
</dbReference>
<dbReference type="Proteomes" id="UP000029725">
    <property type="component" value="Unassembled WGS sequence"/>
</dbReference>
<feature type="transmembrane region" description="Helical" evidence="14">
    <location>
        <begin position="62"/>
        <end position="80"/>
    </location>
</feature>
<evidence type="ECO:0000313" key="15">
    <source>
        <dbReference type="EMBL" id="KGG51349.1"/>
    </source>
</evidence>
<evidence type="ECO:0000256" key="11">
    <source>
        <dbReference type="ARBA" id="ARBA00023264"/>
    </source>
</evidence>
<feature type="transmembrane region" description="Helical" evidence="14">
    <location>
        <begin position="203"/>
        <end position="223"/>
    </location>
</feature>
<evidence type="ECO:0000256" key="1">
    <source>
        <dbReference type="ARBA" id="ARBA00004477"/>
    </source>
</evidence>
<keyword evidence="5 14" id="KW-0812">Transmembrane</keyword>
<organism evidence="15 16">
    <name type="scientific">Mitosporidium daphniae</name>
    <dbReference type="NCBI Taxonomy" id="1485682"/>
    <lineage>
        <taxon>Eukaryota</taxon>
        <taxon>Fungi</taxon>
        <taxon>Fungi incertae sedis</taxon>
        <taxon>Microsporidia</taxon>
        <taxon>Mitosporidium</taxon>
    </lineage>
</organism>
<feature type="transmembrane region" description="Helical" evidence="14">
    <location>
        <begin position="391"/>
        <end position="413"/>
    </location>
</feature>
<keyword evidence="10" id="KW-0594">Phospholipid biosynthesis</keyword>
<keyword evidence="16" id="KW-1185">Reference proteome</keyword>
<dbReference type="GO" id="GO:0106245">
    <property type="term" value="F:L-serine-phosphatidylethanolamine phosphatidyltransferase activity"/>
    <property type="evidence" value="ECO:0007669"/>
    <property type="project" value="InterPro"/>
</dbReference>
<protein>
    <recommendedName>
        <fullName evidence="17">Phosphatidylserine synthase</fullName>
    </recommendedName>
</protein>
<evidence type="ECO:0000256" key="5">
    <source>
        <dbReference type="ARBA" id="ARBA00022692"/>
    </source>
</evidence>
<evidence type="ECO:0008006" key="17">
    <source>
        <dbReference type="Google" id="ProtNLM"/>
    </source>
</evidence>
<evidence type="ECO:0000256" key="6">
    <source>
        <dbReference type="ARBA" id="ARBA00022824"/>
    </source>
</evidence>
<evidence type="ECO:0000256" key="9">
    <source>
        <dbReference type="ARBA" id="ARBA00023136"/>
    </source>
</evidence>
<feature type="transmembrane region" description="Helical" evidence="14">
    <location>
        <begin position="86"/>
        <end position="106"/>
    </location>
</feature>
<dbReference type="GO" id="GO:0006659">
    <property type="term" value="P:phosphatidylserine biosynthetic process"/>
    <property type="evidence" value="ECO:0007669"/>
    <property type="project" value="InterPro"/>
</dbReference>
<feature type="transmembrane region" description="Helical" evidence="14">
    <location>
        <begin position="357"/>
        <end position="376"/>
    </location>
</feature>
<feature type="compositionally biased region" description="Polar residues" evidence="13">
    <location>
        <begin position="16"/>
        <end position="26"/>
    </location>
</feature>
<evidence type="ECO:0000256" key="7">
    <source>
        <dbReference type="ARBA" id="ARBA00022989"/>
    </source>
</evidence>
<dbReference type="GeneID" id="25259765"/>
<dbReference type="RefSeq" id="XP_013237776.1">
    <property type="nucleotide sequence ID" value="XM_013382322.1"/>
</dbReference>